<dbReference type="SUPFAM" id="SSF54427">
    <property type="entry name" value="NTF2-like"/>
    <property type="match status" value="1"/>
</dbReference>
<dbReference type="EMBL" id="AYXT01000009">
    <property type="protein sequence ID" value="ETF02695.1"/>
    <property type="molecule type" value="Genomic_DNA"/>
</dbReference>
<keyword evidence="3" id="KW-1185">Reference proteome</keyword>
<dbReference type="STRING" id="1424334.W822_07540"/>
<feature type="domain" description="SnoaL-like" evidence="1">
    <location>
        <begin position="8"/>
        <end position="148"/>
    </location>
</feature>
<dbReference type="Proteomes" id="UP000018733">
    <property type="component" value="Unassembled WGS sequence"/>
</dbReference>
<dbReference type="Pfam" id="PF13577">
    <property type="entry name" value="SnoaL_4"/>
    <property type="match status" value="1"/>
</dbReference>
<evidence type="ECO:0000313" key="2">
    <source>
        <dbReference type="EMBL" id="ETF02695.1"/>
    </source>
</evidence>
<organism evidence="2 3">
    <name type="scientific">Advenella kashmirensis W13003</name>
    <dbReference type="NCBI Taxonomy" id="1424334"/>
    <lineage>
        <taxon>Bacteria</taxon>
        <taxon>Pseudomonadati</taxon>
        <taxon>Pseudomonadota</taxon>
        <taxon>Betaproteobacteria</taxon>
        <taxon>Burkholderiales</taxon>
        <taxon>Alcaligenaceae</taxon>
    </lineage>
</organism>
<evidence type="ECO:0000313" key="3">
    <source>
        <dbReference type="Proteomes" id="UP000018733"/>
    </source>
</evidence>
<dbReference type="InterPro" id="IPR032710">
    <property type="entry name" value="NTF2-like_dom_sf"/>
</dbReference>
<dbReference type="AlphaFoldDB" id="V8QTQ1"/>
<dbReference type="RefSeq" id="WP_024004488.1">
    <property type="nucleotide sequence ID" value="NZ_KI650979.1"/>
</dbReference>
<dbReference type="PATRIC" id="fig|1424334.3.peg.1509"/>
<proteinExistence type="predicted"/>
<gene>
    <name evidence="2" type="ORF">W822_07540</name>
</gene>
<dbReference type="eggNOG" id="COG5517">
    <property type="taxonomic scope" value="Bacteria"/>
</dbReference>
<sequence>MENSYSLQRMADRMQIQDVMYRWCRAVDRLDFDGIRLVFHPDGIDRHGPFNGNVDGLIDWIRNRHAKIPFSMHQISNILIEFASQDIAIVETYVRTVQRYPADAKANLAQLSGGAAGSDGRGADLFTCSRYIDKFERRNGEWRIAERNLVQDWKQIVDIPDNAPVPQDGWLKGARDGSDPLFRLRAEAGL</sequence>
<dbReference type="OrthoDB" id="1492465at2"/>
<comment type="caution">
    <text evidence="2">The sequence shown here is derived from an EMBL/GenBank/DDBJ whole genome shotgun (WGS) entry which is preliminary data.</text>
</comment>
<evidence type="ECO:0000259" key="1">
    <source>
        <dbReference type="Pfam" id="PF13577"/>
    </source>
</evidence>
<dbReference type="InterPro" id="IPR037401">
    <property type="entry name" value="SnoaL-like"/>
</dbReference>
<dbReference type="HOGENOM" id="CLU_106738_0_0_4"/>
<accession>V8QTQ1</accession>
<reference evidence="2 3" key="1">
    <citation type="journal article" date="2014" name="Genome Announc.">
        <title>Draft Genome Sequence of Advenella kashmirensis Strain W13003, a Polycyclic Aromatic Hydrocarbon-Degrading Bacterium.</title>
        <authorList>
            <person name="Wang X."/>
            <person name="Jin D."/>
            <person name="Zhou L."/>
            <person name="Wu L."/>
            <person name="An W."/>
            <person name="Zhao L."/>
        </authorList>
    </citation>
    <scope>NUCLEOTIDE SEQUENCE [LARGE SCALE GENOMIC DNA]</scope>
    <source>
        <strain evidence="2 3">W13003</strain>
    </source>
</reference>
<dbReference type="Gene3D" id="3.10.450.50">
    <property type="match status" value="1"/>
</dbReference>
<protein>
    <recommendedName>
        <fullName evidence="1">SnoaL-like domain-containing protein</fullName>
    </recommendedName>
</protein>
<name>V8QTQ1_9BURK</name>
<dbReference type="CDD" id="cd00531">
    <property type="entry name" value="NTF2_like"/>
    <property type="match status" value="1"/>
</dbReference>